<sequence length="197" mass="21099">MRTSDADILILPGWTGSGPDHWQTRWENKLTTARRVAQHDWEKPVLNAWVARLAEAVEEATRPVVLVAHSLGINTVLAGCDLIDEKVVGAYLVAPVATPSDGLRADVDPAFFEIPPRALPFPSVLIGSASDPLCTVEQAEQMAAAFGSEFVNAGDVGHMNTASGHGPWPDGLLRFGKFLSKLTIEPGPTAEPPYAKP</sequence>
<evidence type="ECO:0000313" key="2">
    <source>
        <dbReference type="Proteomes" id="UP000236884"/>
    </source>
</evidence>
<dbReference type="Gene3D" id="3.40.50.1820">
    <property type="entry name" value="alpha/beta hydrolase"/>
    <property type="match status" value="1"/>
</dbReference>
<keyword evidence="2" id="KW-1185">Reference proteome</keyword>
<dbReference type="RefSeq" id="WP_096358793.1">
    <property type="nucleotide sequence ID" value="NZ_AP014946.1"/>
</dbReference>
<dbReference type="EMBL" id="AP014946">
    <property type="protein sequence ID" value="BAT59771.1"/>
    <property type="molecule type" value="Genomic_DNA"/>
</dbReference>
<protein>
    <submittedName>
        <fullName evidence="1">Alpha/beta hydrolase family protein</fullName>
    </submittedName>
</protein>
<dbReference type="Pfam" id="PF06821">
    <property type="entry name" value="Ser_hydrolase"/>
    <property type="match status" value="1"/>
</dbReference>
<accession>A0A0S3PV21</accession>
<gene>
    <name evidence="1" type="ORF">GJW-30_1_02304</name>
</gene>
<dbReference type="Proteomes" id="UP000236884">
    <property type="component" value="Chromosome"/>
</dbReference>
<dbReference type="AlphaFoldDB" id="A0A0S3PV21"/>
<dbReference type="OrthoDB" id="9804993at2"/>
<reference evidence="1 2" key="1">
    <citation type="submission" date="2015-08" db="EMBL/GenBank/DDBJ databases">
        <title>Investigation of the bacterial diversity of lava forest soil.</title>
        <authorList>
            <person name="Lee J.S."/>
        </authorList>
    </citation>
    <scope>NUCLEOTIDE SEQUENCE [LARGE SCALE GENOMIC DNA]</scope>
    <source>
        <strain evidence="1 2">GJW-30</strain>
    </source>
</reference>
<evidence type="ECO:0000313" key="1">
    <source>
        <dbReference type="EMBL" id="BAT59771.1"/>
    </source>
</evidence>
<keyword evidence="1" id="KW-0378">Hydrolase</keyword>
<dbReference type="InterPro" id="IPR029058">
    <property type="entry name" value="AB_hydrolase_fold"/>
</dbReference>
<dbReference type="SUPFAM" id="SSF53474">
    <property type="entry name" value="alpha/beta-Hydrolases"/>
    <property type="match status" value="1"/>
</dbReference>
<proteinExistence type="predicted"/>
<name>A0A0S3PV21_9BRAD</name>
<organism evidence="1 2">
    <name type="scientific">Variibacter gotjawalensis</name>
    <dbReference type="NCBI Taxonomy" id="1333996"/>
    <lineage>
        <taxon>Bacteria</taxon>
        <taxon>Pseudomonadati</taxon>
        <taxon>Pseudomonadota</taxon>
        <taxon>Alphaproteobacteria</taxon>
        <taxon>Hyphomicrobiales</taxon>
        <taxon>Nitrobacteraceae</taxon>
        <taxon>Variibacter</taxon>
    </lineage>
</organism>
<dbReference type="GO" id="GO:0016787">
    <property type="term" value="F:hydrolase activity"/>
    <property type="evidence" value="ECO:0007669"/>
    <property type="project" value="UniProtKB-KW"/>
</dbReference>
<dbReference type="InterPro" id="IPR010662">
    <property type="entry name" value="RBBP9/YdeN"/>
</dbReference>
<dbReference type="KEGG" id="vgo:GJW-30_1_02304"/>